<evidence type="ECO:0000313" key="1">
    <source>
        <dbReference type="EMBL" id="KAJ9652309.1"/>
    </source>
</evidence>
<organism evidence="1 2">
    <name type="scientific">Neophaeococcomyces mojaviensis</name>
    <dbReference type="NCBI Taxonomy" id="3383035"/>
    <lineage>
        <taxon>Eukaryota</taxon>
        <taxon>Fungi</taxon>
        <taxon>Dikarya</taxon>
        <taxon>Ascomycota</taxon>
        <taxon>Pezizomycotina</taxon>
        <taxon>Eurotiomycetes</taxon>
        <taxon>Chaetothyriomycetidae</taxon>
        <taxon>Chaetothyriales</taxon>
        <taxon>Chaetothyriales incertae sedis</taxon>
        <taxon>Neophaeococcomyces</taxon>
    </lineage>
</organism>
<comment type="caution">
    <text evidence="1">The sequence shown here is derived from an EMBL/GenBank/DDBJ whole genome shotgun (WGS) entry which is preliminary data.</text>
</comment>
<name>A0ACC2ZX93_9EURO</name>
<proteinExistence type="predicted"/>
<evidence type="ECO:0000313" key="2">
    <source>
        <dbReference type="Proteomes" id="UP001172386"/>
    </source>
</evidence>
<dbReference type="EMBL" id="JAPDRQ010000205">
    <property type="protein sequence ID" value="KAJ9652309.1"/>
    <property type="molecule type" value="Genomic_DNA"/>
</dbReference>
<protein>
    <submittedName>
        <fullName evidence="1">Assembly factor cbp4</fullName>
    </submittedName>
</protein>
<gene>
    <name evidence="1" type="primary">cbp4</name>
    <name evidence="1" type="ORF">H2198_008443</name>
</gene>
<sequence length="116" mass="13211">MSRGGMYAKMAAVFLACAAGGPAIMYAVTPSEGDLFKRFSPELQQRNLDMRAERQRNYEDFVEKLKEYSKSDKPIWAAAEEASRKAREDILRKEADERSQRERMKAEMRAEAAGGR</sequence>
<reference evidence="1" key="1">
    <citation type="submission" date="2022-10" db="EMBL/GenBank/DDBJ databases">
        <title>Culturing micro-colonial fungi from biological soil crusts in the Mojave desert and describing Neophaeococcomyces mojavensis, and introducing the new genera and species Taxawa tesnikishii.</title>
        <authorList>
            <person name="Kurbessoian T."/>
            <person name="Stajich J.E."/>
        </authorList>
    </citation>
    <scope>NUCLEOTIDE SEQUENCE</scope>
    <source>
        <strain evidence="1">JES_112</strain>
    </source>
</reference>
<keyword evidence="2" id="KW-1185">Reference proteome</keyword>
<dbReference type="Proteomes" id="UP001172386">
    <property type="component" value="Unassembled WGS sequence"/>
</dbReference>
<accession>A0ACC2ZX93</accession>